<dbReference type="GO" id="GO:0022857">
    <property type="term" value="F:transmembrane transporter activity"/>
    <property type="evidence" value="ECO:0007669"/>
    <property type="project" value="InterPro"/>
</dbReference>
<feature type="transmembrane region" description="Helical" evidence="5">
    <location>
        <begin position="311"/>
        <end position="335"/>
    </location>
</feature>
<evidence type="ECO:0000259" key="6">
    <source>
        <dbReference type="PROSITE" id="PS50850"/>
    </source>
</evidence>
<dbReference type="Pfam" id="PF07690">
    <property type="entry name" value="MFS_1"/>
    <property type="match status" value="1"/>
</dbReference>
<dbReference type="EMBL" id="JACCFW010000001">
    <property type="protein sequence ID" value="NYJ73226.1"/>
    <property type="molecule type" value="Genomic_DNA"/>
</dbReference>
<dbReference type="GO" id="GO:0005886">
    <property type="term" value="C:plasma membrane"/>
    <property type="evidence" value="ECO:0007669"/>
    <property type="project" value="UniProtKB-SubCell"/>
</dbReference>
<sequence length="400" mass="40827">MTVLDRSDQPRLGYAAVLRVTGARQFLFGSAIERLGGAMFGVAVVAMVSARTGSYSLAGAVSAGALVVLAITAAIIGRLVDRYGQRRVTLPLVVWSTLWSVAVVAVSITGAPAWTLFVTYAMSAVVGTTGTLSRARWSHLLGDQPGMLHTAMSLEQVIDELAFVGGPAIAVVLATTVLPEAGYIAAAFFFAVGALVFLARTDTEPPVDQVTHKSTRSVLRIPGVLVVCAVSFMIGGIFGANEIVTIATAAELGHKGASGLILALYALASALAGVVYGAREDAVPAHRALWIGALAMCVLEAPVLFVDSIPLLAVGLTLAGMATAPTLIVTMKLAGSLVPGNQVTESMGMVFTAMIIGIAAGSSLGGVVVQSAGGHAGYVVPVAAAGLGAALGFVFNRRLR</sequence>
<protein>
    <submittedName>
        <fullName evidence="7">MFS family permease</fullName>
    </submittedName>
</protein>
<feature type="transmembrane region" description="Helical" evidence="5">
    <location>
        <begin position="347"/>
        <end position="369"/>
    </location>
</feature>
<keyword evidence="8" id="KW-1185">Reference proteome</keyword>
<keyword evidence="2 5" id="KW-0812">Transmembrane</keyword>
<feature type="domain" description="Major facilitator superfamily (MFS) profile" evidence="6">
    <location>
        <begin position="223"/>
        <end position="400"/>
    </location>
</feature>
<dbReference type="PROSITE" id="PS50850">
    <property type="entry name" value="MFS"/>
    <property type="match status" value="1"/>
</dbReference>
<feature type="transmembrane region" description="Helical" evidence="5">
    <location>
        <begin position="375"/>
        <end position="395"/>
    </location>
</feature>
<reference evidence="7 8" key="1">
    <citation type="submission" date="2020-07" db="EMBL/GenBank/DDBJ databases">
        <title>Sequencing the genomes of 1000 actinobacteria strains.</title>
        <authorList>
            <person name="Klenk H.-P."/>
        </authorList>
    </citation>
    <scope>NUCLEOTIDE SEQUENCE [LARGE SCALE GENOMIC DNA]</scope>
    <source>
        <strain evidence="7 8">DSM 29531</strain>
    </source>
</reference>
<keyword evidence="3 5" id="KW-1133">Transmembrane helix</keyword>
<dbReference type="InterPro" id="IPR011701">
    <property type="entry name" value="MFS"/>
</dbReference>
<comment type="caution">
    <text evidence="7">The sequence shown here is derived from an EMBL/GenBank/DDBJ whole genome shotgun (WGS) entry which is preliminary data.</text>
</comment>
<dbReference type="Proteomes" id="UP000571817">
    <property type="component" value="Unassembled WGS sequence"/>
</dbReference>
<evidence type="ECO:0000256" key="1">
    <source>
        <dbReference type="ARBA" id="ARBA00004651"/>
    </source>
</evidence>
<organism evidence="7 8">
    <name type="scientific">Allobranchiibius huperziae</name>
    <dbReference type="NCBI Taxonomy" id="1874116"/>
    <lineage>
        <taxon>Bacteria</taxon>
        <taxon>Bacillati</taxon>
        <taxon>Actinomycetota</taxon>
        <taxon>Actinomycetes</taxon>
        <taxon>Micrococcales</taxon>
        <taxon>Dermacoccaceae</taxon>
        <taxon>Allobranchiibius</taxon>
    </lineage>
</organism>
<dbReference type="InterPro" id="IPR036259">
    <property type="entry name" value="MFS_trans_sf"/>
</dbReference>
<feature type="transmembrane region" description="Helical" evidence="5">
    <location>
        <begin position="258"/>
        <end position="276"/>
    </location>
</feature>
<dbReference type="PANTHER" id="PTHR23542">
    <property type="match status" value="1"/>
</dbReference>
<evidence type="ECO:0000256" key="5">
    <source>
        <dbReference type="SAM" id="Phobius"/>
    </source>
</evidence>
<evidence type="ECO:0000256" key="3">
    <source>
        <dbReference type="ARBA" id="ARBA00022989"/>
    </source>
</evidence>
<evidence type="ECO:0000313" key="7">
    <source>
        <dbReference type="EMBL" id="NYJ73226.1"/>
    </source>
</evidence>
<feature type="transmembrane region" description="Helical" evidence="5">
    <location>
        <begin position="219"/>
        <end position="238"/>
    </location>
</feature>
<name>A0A853D763_9MICO</name>
<feature type="transmembrane region" description="Helical" evidence="5">
    <location>
        <begin position="55"/>
        <end position="76"/>
    </location>
</feature>
<dbReference type="SUPFAM" id="SSF103473">
    <property type="entry name" value="MFS general substrate transporter"/>
    <property type="match status" value="1"/>
</dbReference>
<feature type="transmembrane region" description="Helical" evidence="5">
    <location>
        <begin position="181"/>
        <end position="199"/>
    </location>
</feature>
<accession>A0A853D763</accession>
<comment type="subcellular location">
    <subcellularLocation>
        <location evidence="1">Cell membrane</location>
        <topology evidence="1">Multi-pass membrane protein</topology>
    </subcellularLocation>
</comment>
<gene>
    <name evidence="7" type="ORF">HNR15_000189</name>
</gene>
<dbReference type="Gene3D" id="1.20.1250.20">
    <property type="entry name" value="MFS general substrate transporter like domains"/>
    <property type="match status" value="1"/>
</dbReference>
<dbReference type="AlphaFoldDB" id="A0A853D763"/>
<dbReference type="InterPro" id="IPR020846">
    <property type="entry name" value="MFS_dom"/>
</dbReference>
<feature type="transmembrane region" description="Helical" evidence="5">
    <location>
        <begin position="26"/>
        <end position="49"/>
    </location>
</feature>
<dbReference type="PANTHER" id="PTHR23542:SF1">
    <property type="entry name" value="MAJOR FACILITATOR SUPERFAMILY (MFS) PROFILE DOMAIN-CONTAINING PROTEIN"/>
    <property type="match status" value="1"/>
</dbReference>
<dbReference type="RefSeq" id="WP_179478357.1">
    <property type="nucleotide sequence ID" value="NZ_JACCFW010000001.1"/>
</dbReference>
<evidence type="ECO:0000256" key="4">
    <source>
        <dbReference type="ARBA" id="ARBA00023136"/>
    </source>
</evidence>
<feature type="transmembrane region" description="Helical" evidence="5">
    <location>
        <begin position="88"/>
        <end position="108"/>
    </location>
</feature>
<proteinExistence type="predicted"/>
<keyword evidence="4 5" id="KW-0472">Membrane</keyword>
<evidence type="ECO:0000313" key="8">
    <source>
        <dbReference type="Proteomes" id="UP000571817"/>
    </source>
</evidence>
<feature type="transmembrane region" description="Helical" evidence="5">
    <location>
        <begin position="288"/>
        <end position="305"/>
    </location>
</feature>
<evidence type="ECO:0000256" key="2">
    <source>
        <dbReference type="ARBA" id="ARBA00022692"/>
    </source>
</evidence>